<gene>
    <name evidence="3" type="ORF">DFA_09202</name>
</gene>
<dbReference type="NCBIfam" id="NF005559">
    <property type="entry name" value="PRK07231.1"/>
    <property type="match status" value="1"/>
</dbReference>
<protein>
    <submittedName>
        <fullName evidence="3">Short-chain dehydrogenase/reductase family protein</fullName>
    </submittedName>
</protein>
<dbReference type="PRINTS" id="PR00080">
    <property type="entry name" value="SDRFAMILY"/>
</dbReference>
<keyword evidence="4" id="KW-1185">Reference proteome</keyword>
<organism evidence="3 4">
    <name type="scientific">Cavenderia fasciculata</name>
    <name type="common">Slime mold</name>
    <name type="synonym">Dictyostelium fasciculatum</name>
    <dbReference type="NCBI Taxonomy" id="261658"/>
    <lineage>
        <taxon>Eukaryota</taxon>
        <taxon>Amoebozoa</taxon>
        <taxon>Evosea</taxon>
        <taxon>Eumycetozoa</taxon>
        <taxon>Dictyostelia</taxon>
        <taxon>Acytosteliales</taxon>
        <taxon>Cavenderiaceae</taxon>
        <taxon>Cavenderia</taxon>
    </lineage>
</organism>
<dbReference type="RefSeq" id="XP_004352627.1">
    <property type="nucleotide sequence ID" value="XM_004352575.1"/>
</dbReference>
<dbReference type="FunFam" id="3.40.50.720:FF:000084">
    <property type="entry name" value="Short-chain dehydrogenase reductase"/>
    <property type="match status" value="1"/>
</dbReference>
<evidence type="ECO:0000256" key="2">
    <source>
        <dbReference type="ARBA" id="ARBA00023002"/>
    </source>
</evidence>
<keyword evidence="2" id="KW-0560">Oxidoreductase</keyword>
<dbReference type="InterPro" id="IPR002347">
    <property type="entry name" value="SDR_fam"/>
</dbReference>
<dbReference type="AlphaFoldDB" id="F4Q6Z2"/>
<dbReference type="InterPro" id="IPR036291">
    <property type="entry name" value="NAD(P)-bd_dom_sf"/>
</dbReference>
<dbReference type="STRING" id="1054147.F4Q6Z2"/>
<dbReference type="SUPFAM" id="SSF51735">
    <property type="entry name" value="NAD(P)-binding Rossmann-fold domains"/>
    <property type="match status" value="1"/>
</dbReference>
<comment type="similarity">
    <text evidence="1">Belongs to the short-chain dehydrogenases/reductases (SDR) family.</text>
</comment>
<evidence type="ECO:0000313" key="4">
    <source>
        <dbReference type="Proteomes" id="UP000007797"/>
    </source>
</evidence>
<dbReference type="Gene3D" id="3.40.50.720">
    <property type="entry name" value="NAD(P)-binding Rossmann-like Domain"/>
    <property type="match status" value="1"/>
</dbReference>
<dbReference type="OrthoDB" id="15140at2759"/>
<evidence type="ECO:0000313" key="3">
    <source>
        <dbReference type="EMBL" id="EGG16174.1"/>
    </source>
</evidence>
<dbReference type="PANTHER" id="PTHR24321">
    <property type="entry name" value="DEHYDROGENASES, SHORT CHAIN"/>
    <property type="match status" value="1"/>
</dbReference>
<name>F4Q6Z2_CACFS</name>
<proteinExistence type="inferred from homology"/>
<dbReference type="PANTHER" id="PTHR24321:SF8">
    <property type="entry name" value="ESTRADIOL 17-BETA-DEHYDROGENASE 8-RELATED"/>
    <property type="match status" value="1"/>
</dbReference>
<evidence type="ECO:0000256" key="1">
    <source>
        <dbReference type="ARBA" id="ARBA00006484"/>
    </source>
</evidence>
<dbReference type="Pfam" id="PF13561">
    <property type="entry name" value="adh_short_C2"/>
    <property type="match status" value="1"/>
</dbReference>
<dbReference type="PRINTS" id="PR00081">
    <property type="entry name" value="GDHRDH"/>
</dbReference>
<dbReference type="Proteomes" id="UP000007797">
    <property type="component" value="Unassembled WGS sequence"/>
</dbReference>
<dbReference type="CDD" id="cd05233">
    <property type="entry name" value="SDR_c"/>
    <property type="match status" value="1"/>
</dbReference>
<dbReference type="KEGG" id="dfa:DFA_09202"/>
<dbReference type="OMA" id="ELWYDVI"/>
<dbReference type="GO" id="GO:0016491">
    <property type="term" value="F:oxidoreductase activity"/>
    <property type="evidence" value="ECO:0007669"/>
    <property type="project" value="UniProtKB-KW"/>
</dbReference>
<sequence>MEGKVIVVTGAGSGIGRSVCLELVGQKAKVVVADINFESCQETIKLMTELDAAVETVAVACDISSEEDVTRLMQSTVDKFGRIDGAVNNAGILGKMQRVGDYELADFTKMLDVNVKGTFMCIRSQVRQMEKQGPGKYSIVNVSSIAGILGFPYNSAYSCVKHAILGLTKSTAAEYGAALGVRCNAMLPGAADTPMLRQYIPTDAAAQQLKAHTPLGRTCEPSEIAKPIVFLLSEQSSFVTGQNLIADGGLSIV</sequence>
<dbReference type="EMBL" id="GL883024">
    <property type="protein sequence ID" value="EGG16174.1"/>
    <property type="molecule type" value="Genomic_DNA"/>
</dbReference>
<reference evidence="4" key="1">
    <citation type="journal article" date="2011" name="Genome Res.">
        <title>Phylogeny-wide analysis of social amoeba genomes highlights ancient origins for complex intercellular communication.</title>
        <authorList>
            <person name="Heidel A.J."/>
            <person name="Lawal H.M."/>
            <person name="Felder M."/>
            <person name="Schilde C."/>
            <person name="Helps N.R."/>
            <person name="Tunggal B."/>
            <person name="Rivero F."/>
            <person name="John U."/>
            <person name="Schleicher M."/>
            <person name="Eichinger L."/>
            <person name="Platzer M."/>
            <person name="Noegel A.A."/>
            <person name="Schaap P."/>
            <person name="Gloeckner G."/>
        </authorList>
    </citation>
    <scope>NUCLEOTIDE SEQUENCE [LARGE SCALE GENOMIC DNA]</scope>
    <source>
        <strain evidence="4">SH3</strain>
    </source>
</reference>
<dbReference type="GeneID" id="14868138"/>
<accession>F4Q6Z2</accession>